<evidence type="ECO:0000313" key="2">
    <source>
        <dbReference type="EMBL" id="AWH15407.1"/>
    </source>
</evidence>
<name>A0A2S1PFR7_9CAUD</name>
<evidence type="ECO:0000313" key="3">
    <source>
        <dbReference type="Proteomes" id="UP000246930"/>
    </source>
</evidence>
<keyword evidence="3" id="KW-1185">Reference proteome</keyword>
<reference evidence="2" key="1">
    <citation type="submission" date="2018-03" db="EMBL/GenBank/DDBJ databases">
        <title>Complete genome sequences of new Aeromonas and Pseudomonas phages promising in phage therapy dedicated to aquaculture.</title>
        <authorList>
            <person name="Kolsut J."/>
            <person name="Wojcik E."/>
            <person name="Wojtasik A."/>
            <person name="Dastych J."/>
        </authorList>
    </citation>
    <scope>NUCLEOTIDE SEQUENCE [LARGE SCALE GENOMIC DNA]</scope>
</reference>
<organism evidence="2 3">
    <name type="scientific">Aeromonas phage 25AhydR2PP</name>
    <dbReference type="NCBI Taxonomy" id="2163976"/>
    <lineage>
        <taxon>Viruses</taxon>
        <taxon>Duplodnaviria</taxon>
        <taxon>Heunggongvirae</taxon>
        <taxon>Uroviricota</taxon>
        <taxon>Caudoviricetes</taxon>
        <taxon>Autographivirales</taxon>
        <taxon>Autonotataviridae</taxon>
        <taxon>Aerosvirus</taxon>
        <taxon>Aerosvirus av25AhydR2PP</taxon>
    </lineage>
</organism>
<dbReference type="RefSeq" id="YP_009801220.1">
    <property type="nucleotide sequence ID" value="NC_047966.1"/>
</dbReference>
<accession>A0A2S1PFR7</accession>
<dbReference type="GeneID" id="54991731"/>
<proteinExistence type="predicted"/>
<dbReference type="Pfam" id="PF25675">
    <property type="entry name" value="Phage_nozzle"/>
    <property type="match status" value="1"/>
</dbReference>
<dbReference type="Proteomes" id="UP000246930">
    <property type="component" value="Segment"/>
</dbReference>
<dbReference type="EMBL" id="MH179473">
    <property type="protein sequence ID" value="AWH15407.1"/>
    <property type="molecule type" value="Genomic_DNA"/>
</dbReference>
<dbReference type="KEGG" id="vg:54991731"/>
<sequence>MARVGGSYESVVRGVSEQAPQDRRSGQMHEQVNMISDPVRGNVRRHGSEFQAGLQITPQSEAPTRAQVNEYAKGATTRTYYCDGRELELIYRKGPKVGKLPNIQCYDKTQGKFLQVIMGGGGVCADIDQQGVSGLVNIGKFAFISGATFKPTWTINKNLPGQDENNSGVIWVRQGAFSRTYTVRMKLADGRTVVAEHKTMPATYEGKLDTSDIVWDKDDPGKYTKAVTDRTNAYNTAVTQHIALATASIQPENIAKGLSAAMATASGLTGFIVEGQFIYWEASMGIVSTSVEDGGDDTYMRAVVHTVDSIDKLSPNHWGGKVVRIAPKKQSNKDAYYVMAHLKSGGVRGEVTWKETAGEVQTPIEMFAVAWAGLDKLYIGSTPAELNLLSPDAKCPEFKPSTVGDSVSSPLPNFFGKPLSYLGVFQDRLLVATGAVVFASRPGDYFNMFRQSVLVVEDNDPVEMFALGSEDDVISWDTSFDRNHVLFGRKFQYIIPGRVMLSPKNPSIQIMSANEDAVDAEPKNSGNFVFFAKDTAKKGSLHQIQMGATSDSSESYECSQQLDRYIKGKPVQLVCTTAPYNILVRSTDMNNGFYIYSYLDSMQGVDRLFDSWSRWEWAEELGPCCGISKWKGELLVFTVRNHSKGCSLVCDKFTFDTALSSKPHLDSNMPLANLPASGWWSSGEFDSIGSIAYANTHDYFMLGSKIDRVQDNMEWYRDTGHKEHLVIGVDFQAYIEPTSPYMRDRNDKAIVNGRLTLSKLDVAVSDTGGLEATLETANGSSQVAKFEGRVLTRKTNMVGRAPITDTVVGVPVFREIREFKLRISAYSWLPLSITGIEWVGQWFSNIRRV</sequence>
<evidence type="ECO:0000256" key="1">
    <source>
        <dbReference type="SAM" id="MobiDB-lite"/>
    </source>
</evidence>
<feature type="region of interest" description="Disordered" evidence="1">
    <location>
        <begin position="1"/>
        <end position="29"/>
    </location>
</feature>
<protein>
    <submittedName>
        <fullName evidence="2">Tail tubular protein B</fullName>
    </submittedName>
</protein>
<dbReference type="InterPro" id="IPR058003">
    <property type="entry name" value="Phage_gp12"/>
</dbReference>